<dbReference type="EMBL" id="ATAY01000009">
    <property type="protein sequence ID" value="EPR14047.1"/>
    <property type="molecule type" value="Genomic_DNA"/>
</dbReference>
<name>U4R779_9FIRM</name>
<dbReference type="AlphaFoldDB" id="U4R779"/>
<proteinExistence type="predicted"/>
<reference evidence="2 3" key="1">
    <citation type="journal article" date="2013" name="Genome Announc.">
        <title>Draft Genome Sequence of the Cellulolytic Bacterium Clostridium papyrosolvens C7 (ATCC 700395).</title>
        <authorList>
            <person name="Zepeda V."/>
            <person name="Dassa B."/>
            <person name="Borovok I."/>
            <person name="Lamed R."/>
            <person name="Bayer E.A."/>
            <person name="Cate J.H."/>
        </authorList>
    </citation>
    <scope>NUCLEOTIDE SEQUENCE [LARGE SCALE GENOMIC DNA]</scope>
    <source>
        <strain evidence="2 3">C7</strain>
    </source>
</reference>
<evidence type="ECO:0000313" key="2">
    <source>
        <dbReference type="EMBL" id="EPR14047.1"/>
    </source>
</evidence>
<evidence type="ECO:0000313" key="3">
    <source>
        <dbReference type="Proteomes" id="UP000016860"/>
    </source>
</evidence>
<dbReference type="Proteomes" id="UP000016860">
    <property type="component" value="Unassembled WGS sequence"/>
</dbReference>
<feature type="compositionally biased region" description="Basic residues" evidence="1">
    <location>
        <begin position="24"/>
        <end position="38"/>
    </location>
</feature>
<dbReference type="PATRIC" id="fig|1330534.3.peg.300"/>
<dbReference type="STRING" id="1330534.L323_01500"/>
<comment type="caution">
    <text evidence="2">The sequence shown here is derived from an EMBL/GenBank/DDBJ whole genome shotgun (WGS) entry which is preliminary data.</text>
</comment>
<evidence type="ECO:0000256" key="1">
    <source>
        <dbReference type="SAM" id="MobiDB-lite"/>
    </source>
</evidence>
<protein>
    <submittedName>
        <fullName evidence="2">Uncharacterized protein</fullName>
    </submittedName>
</protein>
<accession>U4R779</accession>
<gene>
    <name evidence="2" type="ORF">L323_01500</name>
</gene>
<sequence length="38" mass="4495">MSFKNPDKLKKKKNKVWKDTRAPKLSKKIKAKKPKAKK</sequence>
<feature type="region of interest" description="Disordered" evidence="1">
    <location>
        <begin position="1"/>
        <end position="38"/>
    </location>
</feature>
<organism evidence="2 3">
    <name type="scientific">Ruminiclostridium papyrosolvens C7</name>
    <dbReference type="NCBI Taxonomy" id="1330534"/>
    <lineage>
        <taxon>Bacteria</taxon>
        <taxon>Bacillati</taxon>
        <taxon>Bacillota</taxon>
        <taxon>Clostridia</taxon>
        <taxon>Eubacteriales</taxon>
        <taxon>Oscillospiraceae</taxon>
        <taxon>Ruminiclostridium</taxon>
    </lineage>
</organism>